<dbReference type="InterPro" id="IPR043917">
    <property type="entry name" value="DUF5753"/>
</dbReference>
<dbReference type="CDD" id="cd00093">
    <property type="entry name" value="HTH_XRE"/>
    <property type="match status" value="1"/>
</dbReference>
<protein>
    <submittedName>
        <fullName evidence="2">Helix-turn-helix domain-containing protein</fullName>
    </submittedName>
</protein>
<dbReference type="PROSITE" id="PS50943">
    <property type="entry name" value="HTH_CROC1"/>
    <property type="match status" value="1"/>
</dbReference>
<evidence type="ECO:0000313" key="3">
    <source>
        <dbReference type="Proteomes" id="UP000669179"/>
    </source>
</evidence>
<dbReference type="SUPFAM" id="SSF47413">
    <property type="entry name" value="lambda repressor-like DNA-binding domains"/>
    <property type="match status" value="1"/>
</dbReference>
<dbReference type="Pfam" id="PF13560">
    <property type="entry name" value="HTH_31"/>
    <property type="match status" value="1"/>
</dbReference>
<dbReference type="EMBL" id="JAGEOJ010000013">
    <property type="protein sequence ID" value="MBO2451417.1"/>
    <property type="molecule type" value="Genomic_DNA"/>
</dbReference>
<proteinExistence type="predicted"/>
<evidence type="ECO:0000259" key="1">
    <source>
        <dbReference type="PROSITE" id="PS50943"/>
    </source>
</evidence>
<evidence type="ECO:0000313" key="2">
    <source>
        <dbReference type="EMBL" id="MBO2451417.1"/>
    </source>
</evidence>
<dbReference type="SMART" id="SM00530">
    <property type="entry name" value="HTH_XRE"/>
    <property type="match status" value="1"/>
</dbReference>
<dbReference type="InterPro" id="IPR001387">
    <property type="entry name" value="Cro/C1-type_HTH"/>
</dbReference>
<dbReference type="AlphaFoldDB" id="A0A939T9I3"/>
<sequence>MGMPSGPGPVVQRAILSSELQRLRREGGQTQDQVAAVLDWSVSKLIRIEGGTVGVTTTDLQALLRLYGMDDGDPHVNRLTGIARDTRQRGWWALYRKDVNPDYLEYIGYEAGATTIRNCAPLQIPGLLQTEDYANALTVEFVTEPGQRDVVVEVRMQRQETILEKSNPPEIYIILDEGALRRRVGGQRDPDIMPEQLRHILDMAARPNITIEVIPFSQGAHFGVMGEFTLLEFKDSRLEDVLFLENARASDLTITDRDSRITDYKVAFENLRQLVLPPEETDALIEGIIRSML</sequence>
<comment type="caution">
    <text evidence="2">The sequence shown here is derived from an EMBL/GenBank/DDBJ whole genome shotgun (WGS) entry which is preliminary data.</text>
</comment>
<dbReference type="Pfam" id="PF19054">
    <property type="entry name" value="DUF5753"/>
    <property type="match status" value="1"/>
</dbReference>
<keyword evidence="3" id="KW-1185">Reference proteome</keyword>
<dbReference type="RefSeq" id="WP_208259318.1">
    <property type="nucleotide sequence ID" value="NZ_JAGEOJ010000013.1"/>
</dbReference>
<dbReference type="Proteomes" id="UP000669179">
    <property type="component" value="Unassembled WGS sequence"/>
</dbReference>
<accession>A0A939T9I3</accession>
<feature type="domain" description="HTH cro/C1-type" evidence="1">
    <location>
        <begin position="20"/>
        <end position="74"/>
    </location>
</feature>
<organism evidence="2 3">
    <name type="scientific">Actinomadura barringtoniae</name>
    <dbReference type="NCBI Taxonomy" id="1427535"/>
    <lineage>
        <taxon>Bacteria</taxon>
        <taxon>Bacillati</taxon>
        <taxon>Actinomycetota</taxon>
        <taxon>Actinomycetes</taxon>
        <taxon>Streptosporangiales</taxon>
        <taxon>Thermomonosporaceae</taxon>
        <taxon>Actinomadura</taxon>
    </lineage>
</organism>
<name>A0A939T9I3_9ACTN</name>
<gene>
    <name evidence="2" type="ORF">J4573_30305</name>
</gene>
<dbReference type="InterPro" id="IPR010982">
    <property type="entry name" value="Lambda_DNA-bd_dom_sf"/>
</dbReference>
<dbReference type="GO" id="GO:0003677">
    <property type="term" value="F:DNA binding"/>
    <property type="evidence" value="ECO:0007669"/>
    <property type="project" value="InterPro"/>
</dbReference>
<reference evidence="2" key="1">
    <citation type="submission" date="2021-03" db="EMBL/GenBank/DDBJ databases">
        <authorList>
            <person name="Kanchanasin P."/>
            <person name="Saeng-In P."/>
            <person name="Phongsopitanun W."/>
            <person name="Yuki M."/>
            <person name="Kudo T."/>
            <person name="Ohkuma M."/>
            <person name="Tanasupawat S."/>
        </authorList>
    </citation>
    <scope>NUCLEOTIDE SEQUENCE</scope>
    <source>
        <strain evidence="2">GKU 128</strain>
    </source>
</reference>
<dbReference type="Gene3D" id="1.10.260.40">
    <property type="entry name" value="lambda repressor-like DNA-binding domains"/>
    <property type="match status" value="1"/>
</dbReference>